<keyword evidence="1" id="KW-1133">Transmembrane helix</keyword>
<dbReference type="Pfam" id="PF04020">
    <property type="entry name" value="Phage_holin_4_2"/>
    <property type="match status" value="1"/>
</dbReference>
<dbReference type="EMBL" id="JAVIZQ010000001">
    <property type="protein sequence ID" value="MDR6143270.1"/>
    <property type="molecule type" value="Genomic_DNA"/>
</dbReference>
<keyword evidence="3" id="KW-1185">Reference proteome</keyword>
<dbReference type="InterPro" id="IPR007165">
    <property type="entry name" value="Phage_holin_4_2"/>
</dbReference>
<comment type="caution">
    <text evidence="2">The sequence shown here is derived from an EMBL/GenBank/DDBJ whole genome shotgun (WGS) entry which is preliminary data.</text>
</comment>
<accession>A0ABU1HT96</accession>
<feature type="transmembrane region" description="Helical" evidence="1">
    <location>
        <begin position="37"/>
        <end position="62"/>
    </location>
</feature>
<name>A0ABU1HT96_9MICO</name>
<organism evidence="2 3">
    <name type="scientific">Microbacterium foliorum</name>
    <dbReference type="NCBI Taxonomy" id="104336"/>
    <lineage>
        <taxon>Bacteria</taxon>
        <taxon>Bacillati</taxon>
        <taxon>Actinomycetota</taxon>
        <taxon>Actinomycetes</taxon>
        <taxon>Micrococcales</taxon>
        <taxon>Microbacteriaceae</taxon>
        <taxon>Microbacterium</taxon>
    </lineage>
</organism>
<evidence type="ECO:0000313" key="2">
    <source>
        <dbReference type="EMBL" id="MDR6143270.1"/>
    </source>
</evidence>
<evidence type="ECO:0000256" key="1">
    <source>
        <dbReference type="SAM" id="Phobius"/>
    </source>
</evidence>
<dbReference type="PANTHER" id="PTHR37309">
    <property type="entry name" value="SLR0284 PROTEIN"/>
    <property type="match status" value="1"/>
</dbReference>
<feature type="transmembrane region" description="Helical" evidence="1">
    <location>
        <begin position="105"/>
        <end position="126"/>
    </location>
</feature>
<keyword evidence="1" id="KW-0472">Membrane</keyword>
<feature type="transmembrane region" description="Helical" evidence="1">
    <location>
        <begin position="5"/>
        <end position="25"/>
    </location>
</feature>
<reference evidence="2 3" key="1">
    <citation type="submission" date="2023-08" db="EMBL/GenBank/DDBJ databases">
        <title>Functional and genomic diversity of the sorghum phyllosphere microbiome.</title>
        <authorList>
            <person name="Shade A."/>
        </authorList>
    </citation>
    <scope>NUCLEOTIDE SEQUENCE [LARGE SCALE GENOMIC DNA]</scope>
    <source>
        <strain evidence="2 3">SORGH_AS_0445</strain>
    </source>
</reference>
<gene>
    <name evidence="2" type="ORF">QE375_002824</name>
</gene>
<keyword evidence="1" id="KW-0812">Transmembrane</keyword>
<proteinExistence type="predicted"/>
<protein>
    <submittedName>
        <fullName evidence="2">Membrane protein</fullName>
    </submittedName>
</protein>
<dbReference type="Proteomes" id="UP001249291">
    <property type="component" value="Unassembled WGS sequence"/>
</dbReference>
<sequence>MTMRFIIRVVVNAFALWVVTLIPALQVQITAFAPGETLQLVLTLLAVAAIFALVNTFIGTVVKIVAFPLYILTLGLIGFVINGFLLWLTAWITSSFDWGLTVGSFWWGVLAALIISLINGVFGFILRPQSKKQRRD</sequence>
<dbReference type="PANTHER" id="PTHR37309:SF1">
    <property type="entry name" value="SLR0284 PROTEIN"/>
    <property type="match status" value="1"/>
</dbReference>
<evidence type="ECO:0000313" key="3">
    <source>
        <dbReference type="Proteomes" id="UP001249291"/>
    </source>
</evidence>
<feature type="transmembrane region" description="Helical" evidence="1">
    <location>
        <begin position="69"/>
        <end position="93"/>
    </location>
</feature>